<gene>
    <name evidence="2" type="ORF">DFP97_114164</name>
</gene>
<keyword evidence="1" id="KW-1133">Transmembrane helix</keyword>
<evidence type="ECO:0000256" key="1">
    <source>
        <dbReference type="SAM" id="Phobius"/>
    </source>
</evidence>
<dbReference type="Proteomes" id="UP000252415">
    <property type="component" value="Unassembled WGS sequence"/>
</dbReference>
<protein>
    <submittedName>
        <fullName evidence="2">Uncharacterized protein</fullName>
    </submittedName>
</protein>
<sequence>MEKKSHPYYYLGGLIGLVLGYIIAKIYQIWVVVYLGSDASIGVLPMFWKTASTNPALHTFGVVLVFMIIGILFVRILFNVAEKKIDKLK</sequence>
<reference evidence="2 3" key="1">
    <citation type="submission" date="2018-07" db="EMBL/GenBank/DDBJ databases">
        <title>Genomic Encyclopedia of Type Strains, Phase III (KMG-III): the genomes of soil and plant-associated and newly described type strains.</title>
        <authorList>
            <person name="Whitman W."/>
        </authorList>
    </citation>
    <scope>NUCLEOTIDE SEQUENCE [LARGE SCALE GENOMIC DNA]</scope>
    <source>
        <strain evidence="2 3">CECT 7506</strain>
    </source>
</reference>
<name>A0A368VN02_9BACL</name>
<feature type="transmembrane region" description="Helical" evidence="1">
    <location>
        <begin position="56"/>
        <end position="78"/>
    </location>
</feature>
<proteinExistence type="predicted"/>
<evidence type="ECO:0000313" key="2">
    <source>
        <dbReference type="EMBL" id="RCW43099.1"/>
    </source>
</evidence>
<comment type="caution">
    <text evidence="2">The sequence shown here is derived from an EMBL/GenBank/DDBJ whole genome shotgun (WGS) entry which is preliminary data.</text>
</comment>
<dbReference type="AlphaFoldDB" id="A0A368VN02"/>
<dbReference type="EMBL" id="QPJD01000014">
    <property type="protein sequence ID" value="RCW43099.1"/>
    <property type="molecule type" value="Genomic_DNA"/>
</dbReference>
<keyword evidence="1" id="KW-0812">Transmembrane</keyword>
<keyword evidence="3" id="KW-1185">Reference proteome</keyword>
<accession>A0A368VN02</accession>
<evidence type="ECO:0000313" key="3">
    <source>
        <dbReference type="Proteomes" id="UP000252415"/>
    </source>
</evidence>
<organism evidence="2 3">
    <name type="scientific">Paenibacillus prosopidis</name>
    <dbReference type="NCBI Taxonomy" id="630520"/>
    <lineage>
        <taxon>Bacteria</taxon>
        <taxon>Bacillati</taxon>
        <taxon>Bacillota</taxon>
        <taxon>Bacilli</taxon>
        <taxon>Bacillales</taxon>
        <taxon>Paenibacillaceae</taxon>
        <taxon>Paenibacillus</taxon>
    </lineage>
</organism>
<keyword evidence="1" id="KW-0472">Membrane</keyword>
<feature type="transmembrane region" description="Helical" evidence="1">
    <location>
        <begin position="7"/>
        <end position="36"/>
    </location>
</feature>